<dbReference type="InterPro" id="IPR043129">
    <property type="entry name" value="ATPase_NBD"/>
</dbReference>
<dbReference type="AlphaFoldDB" id="A0A168B043"/>
<protein>
    <submittedName>
        <fullName evidence="1">Actin</fullName>
    </submittedName>
</protein>
<sequence length="167" mass="18047">MLTKPPFNPKRDREKTIQIMFEDFSVTSYSVSVGAVLSLYPSGTTTGVVVDCGGGGSHTVPIYNGHAIDKAVRRWDNGGRDLTDYLFKALGKKGYDIATTADRSTVEIIKEAHCYVALDFDQELKVAAQDKSLEVSVGVGVAWPEPDDMVVVVVGIIKTAVLTPTHT</sequence>
<dbReference type="Pfam" id="PF00022">
    <property type="entry name" value="Actin"/>
    <property type="match status" value="1"/>
</dbReference>
<dbReference type="STRING" id="1081108.A0A168B043"/>
<dbReference type="EMBL" id="AZHF01000011">
    <property type="protein sequence ID" value="OAA69431.1"/>
    <property type="molecule type" value="Genomic_DNA"/>
</dbReference>
<comment type="caution">
    <text evidence="1">The sequence shown here is derived from an EMBL/GenBank/DDBJ whole genome shotgun (WGS) entry which is preliminary data.</text>
</comment>
<reference evidence="1 2" key="1">
    <citation type="journal article" date="2016" name="Genome Biol. Evol.">
        <title>Divergent and convergent evolution of fungal pathogenicity.</title>
        <authorList>
            <person name="Shang Y."/>
            <person name="Xiao G."/>
            <person name="Zheng P."/>
            <person name="Cen K."/>
            <person name="Zhan S."/>
            <person name="Wang C."/>
        </authorList>
    </citation>
    <scope>NUCLEOTIDE SEQUENCE [LARGE SCALE GENOMIC DNA]</scope>
    <source>
        <strain evidence="1 2">RCEF 1005</strain>
    </source>
</reference>
<name>A0A168B043_CORDF</name>
<dbReference type="InterPro" id="IPR004000">
    <property type="entry name" value="Actin"/>
</dbReference>
<dbReference type="PANTHER" id="PTHR11937">
    <property type="entry name" value="ACTIN"/>
    <property type="match status" value="1"/>
</dbReference>
<dbReference type="Proteomes" id="UP000076881">
    <property type="component" value="Unassembled WGS sequence"/>
</dbReference>
<dbReference type="SUPFAM" id="SSF53067">
    <property type="entry name" value="Actin-like ATPase domain"/>
    <property type="match status" value="2"/>
</dbReference>
<proteinExistence type="predicted"/>
<evidence type="ECO:0000313" key="1">
    <source>
        <dbReference type="EMBL" id="OAA69431.1"/>
    </source>
</evidence>
<accession>A0A168B043</accession>
<dbReference type="Gene3D" id="3.30.420.40">
    <property type="match status" value="1"/>
</dbReference>
<dbReference type="Gene3D" id="3.90.640.10">
    <property type="entry name" value="Actin, Chain A, domain 4"/>
    <property type="match status" value="1"/>
</dbReference>
<evidence type="ECO:0000313" key="2">
    <source>
        <dbReference type="Proteomes" id="UP000076881"/>
    </source>
</evidence>
<gene>
    <name evidence="1" type="ORF">LEL_10307</name>
</gene>
<dbReference type="PRINTS" id="PR00190">
    <property type="entry name" value="ACTIN"/>
</dbReference>
<keyword evidence="2" id="KW-1185">Reference proteome</keyword>
<organism evidence="1 2">
    <name type="scientific">Akanthomyces lecanii RCEF 1005</name>
    <dbReference type="NCBI Taxonomy" id="1081108"/>
    <lineage>
        <taxon>Eukaryota</taxon>
        <taxon>Fungi</taxon>
        <taxon>Dikarya</taxon>
        <taxon>Ascomycota</taxon>
        <taxon>Pezizomycotina</taxon>
        <taxon>Sordariomycetes</taxon>
        <taxon>Hypocreomycetidae</taxon>
        <taxon>Hypocreales</taxon>
        <taxon>Cordycipitaceae</taxon>
        <taxon>Akanthomyces</taxon>
        <taxon>Cordyceps confragosa</taxon>
    </lineage>
</organism>